<evidence type="ECO:0000256" key="3">
    <source>
        <dbReference type="ARBA" id="ARBA00022737"/>
    </source>
</evidence>
<dbReference type="EMBL" id="OZ026884">
    <property type="protein sequence ID" value="CAL1239848.1"/>
    <property type="molecule type" value="Genomic_DNA"/>
</dbReference>
<dbReference type="SUPFAM" id="SSF48239">
    <property type="entry name" value="Terpenoid cyclases/Protein prenyltransferases"/>
    <property type="match status" value="2"/>
</dbReference>
<accession>A0ABP1C6H2</accession>
<keyword evidence="7" id="KW-1185">Reference proteome</keyword>
<dbReference type="InterPro" id="IPR017826">
    <property type="entry name" value="2-3-oxidosqualene_cyclase"/>
</dbReference>
<evidence type="ECO:0000256" key="1">
    <source>
        <dbReference type="ARBA" id="ARBA00004999"/>
    </source>
</evidence>
<reference evidence="6 7" key="1">
    <citation type="submission" date="2024-04" db="EMBL/GenBank/DDBJ databases">
        <authorList>
            <person name="Cremers G."/>
        </authorList>
    </citation>
    <scope>NUCLEOTIDE SEQUENCE [LARGE SCALE GENOMIC DNA]</scope>
    <source>
        <strain evidence="6">MeCH1-AG</strain>
    </source>
</reference>
<dbReference type="Proteomes" id="UP001497493">
    <property type="component" value="Chromosome"/>
</dbReference>
<gene>
    <name evidence="6" type="ORF">MECH1_V1_1072</name>
</gene>
<feature type="domain" description="Squalene cyclase C-terminal" evidence="4">
    <location>
        <begin position="328"/>
        <end position="660"/>
    </location>
</feature>
<dbReference type="PANTHER" id="PTHR11764:SF20">
    <property type="entry name" value="LANOSTEROL SYNTHASE"/>
    <property type="match status" value="1"/>
</dbReference>
<feature type="domain" description="Squalene cyclase N-terminal" evidence="5">
    <location>
        <begin position="22"/>
        <end position="317"/>
    </location>
</feature>
<dbReference type="InterPro" id="IPR032696">
    <property type="entry name" value="SQ_cyclase_C"/>
</dbReference>
<proteinExistence type="inferred from homology"/>
<evidence type="ECO:0000259" key="4">
    <source>
        <dbReference type="Pfam" id="PF13243"/>
    </source>
</evidence>
<name>A0ABP1C6H2_9GAMM</name>
<dbReference type="NCBIfam" id="TIGR01787">
    <property type="entry name" value="squalene_cyclas"/>
    <property type="match status" value="1"/>
</dbReference>
<dbReference type="SFLD" id="SFLDG01016">
    <property type="entry name" value="Prenyltransferase_Like_2"/>
    <property type="match status" value="1"/>
</dbReference>
<organism evidence="6 7">
    <name type="scientific">Candidatus Methylocalor cossyra</name>
    <dbReference type="NCBI Taxonomy" id="3108543"/>
    <lineage>
        <taxon>Bacteria</taxon>
        <taxon>Pseudomonadati</taxon>
        <taxon>Pseudomonadota</taxon>
        <taxon>Gammaproteobacteria</taxon>
        <taxon>Methylococcales</taxon>
        <taxon>Methylococcaceae</taxon>
        <taxon>Candidatus Methylocalor</taxon>
    </lineage>
</organism>
<keyword evidence="3" id="KW-0677">Repeat</keyword>
<sequence length="666" mass="75663">MGIGETLKLRLARERVEDSSRRAASHLLALQGPAGDWEGEMVWCTMILAQAVIVRTVVGRPYSPEEQSRIIRHFSVCQRPEGSWGMHPESPGYVFFTTLAYVALRLLGCDPDMPLLVKARTWLQAQPGGVKAIPSWGKFWLAMLGLYGYQGLNAVPPELFLLPRWLPFHPRRFYCHTRLIYLGIAYLFGRRFVAPLPPALRTALKRELYPEPYEAIDFRAFRQRLSPSDVYVPLSPLLRALYALLARYERRPLGQLRRKALDFCFEQILYEQRSTRYQGLSPVNGLLNCLAIFATDPAHPELAPSLAGLEAWRWEDEAEGLRYVGARSNTWDTAFVLQGLVELPMPLPGLREALAKAHRFLKSAQLTQELPEPELHWRDRVQGGWCFSDGRHRWPVSDCTAEALCALLALYEHPASPVDAPLEPDRLQQAVEFILARQNRDGGFGTYERRRAGRWLEMVNPSEMFGQCMSELSYVECTASALAALGHYRRRYPERCDVRIHRAIREAMAFLRRRQAPDGSYSGFWGINRTYALFHVVKGFRMAEVPATDPLLKAAAGWLIGAQRADGGWGEHYSGCLENRYVQHWESQAVMTAWALLALLDLLPAEHPSIERGIAWLIGRQQADGGWPRQGVNGVFFGAAMLDYRLYHAYFPAWAVIRYARLRGAG</sequence>
<evidence type="ECO:0000313" key="6">
    <source>
        <dbReference type="EMBL" id="CAL1239848.1"/>
    </source>
</evidence>
<comment type="similarity">
    <text evidence="2">Belongs to the terpene cyclase/mutase family.</text>
</comment>
<dbReference type="RefSeq" id="WP_348759382.1">
    <property type="nucleotide sequence ID" value="NZ_OZ026884.1"/>
</dbReference>
<evidence type="ECO:0000313" key="7">
    <source>
        <dbReference type="Proteomes" id="UP001497493"/>
    </source>
</evidence>
<comment type="pathway">
    <text evidence="1">Secondary metabolite biosynthesis; hopanoid biosynthesis.</text>
</comment>
<dbReference type="Pfam" id="PF13243">
    <property type="entry name" value="SQHop_cyclase_C"/>
    <property type="match status" value="1"/>
</dbReference>
<protein>
    <submittedName>
        <fullName evidence="6">Lanosterol synthase</fullName>
    </submittedName>
</protein>
<dbReference type="PANTHER" id="PTHR11764">
    <property type="entry name" value="TERPENE CYCLASE/MUTASE FAMILY MEMBER"/>
    <property type="match status" value="1"/>
</dbReference>
<dbReference type="InterPro" id="IPR008930">
    <property type="entry name" value="Terpenoid_cyclase/PrenylTrfase"/>
</dbReference>
<dbReference type="NCBIfam" id="TIGR03463">
    <property type="entry name" value="osq_cycl"/>
    <property type="match status" value="1"/>
</dbReference>
<dbReference type="Gene3D" id="1.50.10.20">
    <property type="match status" value="2"/>
</dbReference>
<dbReference type="InterPro" id="IPR032697">
    <property type="entry name" value="SQ_cyclase_N"/>
</dbReference>
<evidence type="ECO:0000256" key="2">
    <source>
        <dbReference type="ARBA" id="ARBA00009755"/>
    </source>
</evidence>
<dbReference type="Pfam" id="PF13249">
    <property type="entry name" value="SQHop_cyclase_N"/>
    <property type="match status" value="1"/>
</dbReference>
<dbReference type="InterPro" id="IPR018333">
    <property type="entry name" value="Squalene_cyclase"/>
</dbReference>
<evidence type="ECO:0000259" key="5">
    <source>
        <dbReference type="Pfam" id="PF13249"/>
    </source>
</evidence>